<feature type="transmembrane region" description="Helical" evidence="2">
    <location>
        <begin position="256"/>
        <end position="276"/>
    </location>
</feature>
<feature type="transmembrane region" description="Helical" evidence="2">
    <location>
        <begin position="344"/>
        <end position="362"/>
    </location>
</feature>
<feature type="transmembrane region" description="Helical" evidence="2">
    <location>
        <begin position="305"/>
        <end position="324"/>
    </location>
</feature>
<keyword evidence="2" id="KW-0812">Transmembrane</keyword>
<feature type="transmembrane region" description="Helical" evidence="2">
    <location>
        <begin position="215"/>
        <end position="236"/>
    </location>
</feature>
<dbReference type="AlphaFoldDB" id="A0A8J9X7K5"/>
<keyword evidence="2" id="KW-0472">Membrane</keyword>
<dbReference type="EMBL" id="OU594950">
    <property type="protein sequence ID" value="CAG9294087.1"/>
    <property type="molecule type" value="Genomic_DNA"/>
</dbReference>
<feature type="compositionally biased region" description="Polar residues" evidence="1">
    <location>
        <begin position="1"/>
        <end position="24"/>
    </location>
</feature>
<accession>A0A8J9X7K5</accession>
<name>A0A8J9X7K5_PHATR</name>
<reference evidence="3" key="1">
    <citation type="submission" date="2022-02" db="EMBL/GenBank/DDBJ databases">
        <authorList>
            <person name="Giguere J D."/>
        </authorList>
    </citation>
    <scope>NUCLEOTIDE SEQUENCE</scope>
    <source>
        <strain evidence="3">CCAP 1055/1</strain>
    </source>
</reference>
<feature type="region of interest" description="Disordered" evidence="1">
    <location>
        <begin position="1"/>
        <end position="55"/>
    </location>
</feature>
<dbReference type="Proteomes" id="UP000836788">
    <property type="component" value="Chromosome 9"/>
</dbReference>
<gene>
    <name evidence="3" type="ORF">PTTT1_LOCUS53564</name>
</gene>
<organism evidence="3">
    <name type="scientific">Phaeodactylum tricornutum</name>
    <name type="common">Diatom</name>
    <dbReference type="NCBI Taxonomy" id="2850"/>
    <lineage>
        <taxon>Eukaryota</taxon>
        <taxon>Sar</taxon>
        <taxon>Stramenopiles</taxon>
        <taxon>Ochrophyta</taxon>
        <taxon>Bacillariophyta</taxon>
        <taxon>Bacillariophyceae</taxon>
        <taxon>Bacillariophycidae</taxon>
        <taxon>Naviculales</taxon>
        <taxon>Phaeodactylaceae</taxon>
        <taxon>Phaeodactylum</taxon>
    </lineage>
</organism>
<proteinExistence type="predicted"/>
<protein>
    <recommendedName>
        <fullName evidence="4">Transmembrane protein</fullName>
    </recommendedName>
</protein>
<feature type="transmembrane region" description="Helical" evidence="2">
    <location>
        <begin position="369"/>
        <end position="387"/>
    </location>
</feature>
<sequence>MSRTSNSSSVIQSRTRPPTTSSLDQGDPVFPAFQNTSGERHDDISELDPTGTRHLETKNHTYVTVDINTTQWSTADFIADALRDRKRQETALLFQTGSVFPHNASGNNEILPSDSAAASPYQSYPSTILLIVLVHLIWVYQWNRKWRRRKTLTSYHALVQKKYWYQWWIALLSHPPVTDLETNESLERTREGLSTTQRTNNVPVLVFASSGVRQVVAFTGVAFVNGELSGITLLVYNSHVLWSCRALETLYNDFAGQYICVWIALAWLGVLLELFLNSLLLRMTSNVVEVAETNLESSRSVHQVLTYRTMGTLTVLMAALLVLFRIDFPNVPVQVLPFFGNPFFLMEPSVSYFVAVGILTTLSMGRHAITSVTFGTLVGSLWSAGLLEFLAEPYWAAWMVLQLALVTLLSLYEEYSNYVPCVDGVAWFEDGSSADLFGASSNRDDAFLRDASDRAAIELGGLLPEHNDVDMDEDTDRSLAERTPIFRRAQSTVRSRRMGSTPDV</sequence>
<evidence type="ECO:0000256" key="1">
    <source>
        <dbReference type="SAM" id="MobiDB-lite"/>
    </source>
</evidence>
<keyword evidence="2" id="KW-1133">Transmembrane helix</keyword>
<evidence type="ECO:0000313" key="3">
    <source>
        <dbReference type="EMBL" id="CAG9294087.1"/>
    </source>
</evidence>
<evidence type="ECO:0000256" key="2">
    <source>
        <dbReference type="SAM" id="Phobius"/>
    </source>
</evidence>
<feature type="transmembrane region" description="Helical" evidence="2">
    <location>
        <begin position="393"/>
        <end position="412"/>
    </location>
</feature>
<evidence type="ECO:0008006" key="4">
    <source>
        <dbReference type="Google" id="ProtNLM"/>
    </source>
</evidence>
<feature type="transmembrane region" description="Helical" evidence="2">
    <location>
        <begin position="121"/>
        <end position="140"/>
    </location>
</feature>